<dbReference type="Proteomes" id="UP001161580">
    <property type="component" value="Unassembled WGS sequence"/>
</dbReference>
<feature type="region of interest" description="Disordered" evidence="1">
    <location>
        <begin position="407"/>
        <end position="439"/>
    </location>
</feature>
<sequence length="981" mass="110338">MEEVFRFTFIAPPREPEDRQILRLPFFGTRAGVLLRHHDRQPIPHTEIEELLEVLERPSAPVLDLLAEIRRRMRAEITEQAAAENPVPVNVCAIAAAVAGAAVAGWLQSPEISSTRQVLTERLAAAKFSGSVSGREFQQLYNAYITLAVLDQAQEAGCEVHFDALRRQLRRVIIFDNPLAGRAMAAEPPENEHSLMVATAELAGLLDRRVEARNALNDLGRIGRRAMVMRRMELTPEGRVRLTSVEEGRAATEEERARTHLFISDTAVARLSPHTREFLTAVGIDITETPAALVARSIEDLDRNAETAIARLTRSPRLIGARAALPSTSAVGPAATLNLGFSIEEGPKVPTTVGLVRPVGVGRLQVTMQQLKRYEGGDLAHVENVLLSERKERTTRRLERIEDVFTQEEETTRAEERDLQTTQRSEIQSEVQSTLSESESFRIGGSISGGYGPFVQAEVSTGYETSSSSESSSRNAATYAQEIMEKAAVKVTEKTRELRTITTIREFEETNLHEFNNIEGDDNISGMFQWLNRVYEAQVYDFGIRLFFDIMIPDPAAFYRQVKHHTSQPNYDIMEPVPFDIEFTSLNETNYKEYGAAYGVGGLDLPPPFEVVQYLALQGAASEGSDAIELVDSITLQPGYMPFKYNLRLYIDSNAEDDAQFHMNALSVQVGRHFETYPPEEFNPDDFVVLTGQQRGYMVIGNVNPTGGADHLGPLPVSIFVRGANRVHATLELFSQDQTAEKAWQKATWAKLRAGYETALSAYNSRLAELQSQEGIEIEGMNSLEARRIQEDELKRAAISMVTGQYFEHFSAILQSGIMEARVDFDEAEAEGRYAKFFEECFEWEKMEFTYYPYYWAPRSTWVERMVTNDPDPLFASFLKASFAKLRLAVRPDFEQALLHFFETGVVWKGGDLPPVTDQNHIGLLVEIRERRSEELHHERFEVGEPFDIRLPTTLVRLRPGNTLPSWSKTEDGAWVEDPAE</sequence>
<dbReference type="AlphaFoldDB" id="A0AAE3QI18"/>
<organism evidence="2 3">
    <name type="scientific">Ferirhizobium litorale</name>
    <dbReference type="NCBI Taxonomy" id="2927786"/>
    <lineage>
        <taxon>Bacteria</taxon>
        <taxon>Pseudomonadati</taxon>
        <taxon>Pseudomonadota</taxon>
        <taxon>Alphaproteobacteria</taxon>
        <taxon>Hyphomicrobiales</taxon>
        <taxon>Rhizobiaceae</taxon>
        <taxon>Ferirhizobium</taxon>
    </lineage>
</organism>
<dbReference type="RefSeq" id="WP_311788577.1">
    <property type="nucleotide sequence ID" value="NZ_JALDYY010000016.1"/>
</dbReference>
<dbReference type="EMBL" id="JALDYZ010000010">
    <property type="protein sequence ID" value="MDI7923766.1"/>
    <property type="molecule type" value="Genomic_DNA"/>
</dbReference>
<evidence type="ECO:0000256" key="1">
    <source>
        <dbReference type="SAM" id="MobiDB-lite"/>
    </source>
</evidence>
<feature type="compositionally biased region" description="Polar residues" evidence="1">
    <location>
        <begin position="420"/>
        <end position="438"/>
    </location>
</feature>
<reference evidence="2" key="1">
    <citation type="submission" date="2022-03" db="EMBL/GenBank/DDBJ databases">
        <title>Fererhizobium litorale gen. nov., sp. nov., isolated from sandy sediments of the Sea of Japan seashore.</title>
        <authorList>
            <person name="Romanenko L."/>
            <person name="Kurilenko V."/>
            <person name="Otstavnykh N."/>
            <person name="Svetashev V."/>
            <person name="Tekutyeva L."/>
            <person name="Isaeva M."/>
            <person name="Mikhailov V."/>
        </authorList>
    </citation>
    <scope>NUCLEOTIDE SEQUENCE</scope>
    <source>
        <strain evidence="2">KMM 9576</strain>
    </source>
</reference>
<feature type="compositionally biased region" description="Basic and acidic residues" evidence="1">
    <location>
        <begin position="410"/>
        <end position="419"/>
    </location>
</feature>
<proteinExistence type="predicted"/>
<keyword evidence="3" id="KW-1185">Reference proteome</keyword>
<accession>A0AAE3QI18</accession>
<protein>
    <submittedName>
        <fullName evidence="2">Uncharacterized protein</fullName>
    </submittedName>
</protein>
<evidence type="ECO:0000313" key="3">
    <source>
        <dbReference type="Proteomes" id="UP001161580"/>
    </source>
</evidence>
<evidence type="ECO:0000313" key="2">
    <source>
        <dbReference type="EMBL" id="MDI7923766.1"/>
    </source>
</evidence>
<gene>
    <name evidence="2" type="ORF">MRS75_16940</name>
</gene>
<comment type="caution">
    <text evidence="2">The sequence shown here is derived from an EMBL/GenBank/DDBJ whole genome shotgun (WGS) entry which is preliminary data.</text>
</comment>
<name>A0AAE3QI18_9HYPH</name>